<dbReference type="HOGENOM" id="CLU_2906581_0_0_1"/>
<dbReference type="AlphaFoldDB" id="B7PSC5"/>
<reference evidence="1 3" key="1">
    <citation type="submission" date="2008-03" db="EMBL/GenBank/DDBJ databases">
        <title>Annotation of Ixodes scapularis.</title>
        <authorList>
            <consortium name="Ixodes scapularis Genome Project Consortium"/>
            <person name="Caler E."/>
            <person name="Hannick L.I."/>
            <person name="Bidwell S."/>
            <person name="Joardar V."/>
            <person name="Thiagarajan M."/>
            <person name="Amedeo P."/>
            <person name="Galinsky K.J."/>
            <person name="Schobel S."/>
            <person name="Inman J."/>
            <person name="Hostetler J."/>
            <person name="Miller J."/>
            <person name="Hammond M."/>
            <person name="Megy K."/>
            <person name="Lawson D."/>
            <person name="Kodira C."/>
            <person name="Sutton G."/>
            <person name="Meyer J."/>
            <person name="Hill C.A."/>
            <person name="Birren B."/>
            <person name="Nene V."/>
            <person name="Collins F."/>
            <person name="Alarcon-Chaidez F."/>
            <person name="Wikel S."/>
            <person name="Strausberg R."/>
        </authorList>
    </citation>
    <scope>NUCLEOTIDE SEQUENCE [LARGE SCALE GENOMIC DNA]</scope>
    <source>
        <strain evidence="3">Wikel</strain>
        <strain evidence="1">Wikel colony</strain>
    </source>
</reference>
<dbReference type="InParanoid" id="B7PSC5"/>
<dbReference type="EMBL" id="ABJB010819377">
    <property type="status" value="NOT_ANNOTATED_CDS"/>
    <property type="molecule type" value="Genomic_DNA"/>
</dbReference>
<keyword evidence="3" id="KW-1185">Reference proteome</keyword>
<dbReference type="Proteomes" id="UP000001555">
    <property type="component" value="Unassembled WGS sequence"/>
</dbReference>
<proteinExistence type="predicted"/>
<dbReference type="EMBL" id="DS777772">
    <property type="protein sequence ID" value="EEC09497.1"/>
    <property type="molecule type" value="Genomic_DNA"/>
</dbReference>
<evidence type="ECO:0000313" key="1">
    <source>
        <dbReference type="EMBL" id="EEC09497.1"/>
    </source>
</evidence>
<dbReference type="PaxDb" id="6945-B7PSC5"/>
<reference evidence="2" key="2">
    <citation type="submission" date="2020-05" db="UniProtKB">
        <authorList>
            <consortium name="EnsemblMetazoa"/>
        </authorList>
    </citation>
    <scope>IDENTIFICATION</scope>
    <source>
        <strain evidence="2">wikel</strain>
    </source>
</reference>
<evidence type="ECO:0000313" key="3">
    <source>
        <dbReference type="Proteomes" id="UP000001555"/>
    </source>
</evidence>
<dbReference type="VEuPathDB" id="VectorBase:ISCW007272"/>
<accession>B7PSC5</accession>
<dbReference type="VEuPathDB" id="VectorBase:ISCI007272"/>
<sequence length="62" mass="6586">MASALTIAGAVAETTTKIERSFINFGRTDLAEDELMSGVLGAQPKKACWTKLTCKPEPEGPC</sequence>
<protein>
    <submittedName>
        <fullName evidence="1 2">Uncharacterized protein</fullName>
    </submittedName>
</protein>
<organism>
    <name type="scientific">Ixodes scapularis</name>
    <name type="common">Black-legged tick</name>
    <name type="synonym">Deer tick</name>
    <dbReference type="NCBI Taxonomy" id="6945"/>
    <lineage>
        <taxon>Eukaryota</taxon>
        <taxon>Metazoa</taxon>
        <taxon>Ecdysozoa</taxon>
        <taxon>Arthropoda</taxon>
        <taxon>Chelicerata</taxon>
        <taxon>Arachnida</taxon>
        <taxon>Acari</taxon>
        <taxon>Parasitiformes</taxon>
        <taxon>Ixodida</taxon>
        <taxon>Ixodoidea</taxon>
        <taxon>Ixodidae</taxon>
        <taxon>Ixodinae</taxon>
        <taxon>Ixodes</taxon>
    </lineage>
</organism>
<dbReference type="EnsemblMetazoa" id="ISCW007272-RA">
    <property type="protein sequence ID" value="ISCW007272-PA"/>
    <property type="gene ID" value="ISCW007272"/>
</dbReference>
<dbReference type="EMBL" id="ABJB010913884">
    <property type="status" value="NOT_ANNOTATED_CDS"/>
    <property type="molecule type" value="Genomic_DNA"/>
</dbReference>
<gene>
    <name evidence="1" type="ORF">IscW_ISCW007272</name>
</gene>
<name>B7PSC5_IXOSC</name>
<evidence type="ECO:0000313" key="2">
    <source>
        <dbReference type="EnsemblMetazoa" id="ISCW007272-PA"/>
    </source>
</evidence>